<comment type="subcellular location">
    <subcellularLocation>
        <location evidence="1">Cytoplasm</location>
    </subcellularLocation>
</comment>
<sequence>MMLSEMGAHIDGIGTSTITIDGVDELDPVEHTTVGDRIVAGTWAVAAAITQGDITVRRANADHLTIALDKLQTAGAVITVLDDGFRVEMDRRPRAVDIVTLPYPGFPTDLQPQFIALNAISEGAALVTENLFEARFRFVQELARLGASVRTDGHHALVRGRPTLSGAPVEATDIRAGAGLVLAGLVAEGTTTIYGVSHIDRGYAGFIPALVSLGADITRAEG</sequence>
<evidence type="ECO:0000256" key="9">
    <source>
        <dbReference type="ARBA" id="ARBA00023316"/>
    </source>
</evidence>
<comment type="similarity">
    <text evidence="10">Belongs to the EPSP synthase family. MurA subfamily.</text>
</comment>
<evidence type="ECO:0000256" key="12">
    <source>
        <dbReference type="ARBA" id="ARBA00039754"/>
    </source>
</evidence>
<dbReference type="InterPro" id="IPR050068">
    <property type="entry name" value="MurA_subfamily"/>
</dbReference>
<evidence type="ECO:0000256" key="7">
    <source>
        <dbReference type="ARBA" id="ARBA00022984"/>
    </source>
</evidence>
<comment type="pathway">
    <text evidence="2">Cell wall biogenesis; peptidoglycan biosynthesis.</text>
</comment>
<evidence type="ECO:0000256" key="3">
    <source>
        <dbReference type="ARBA" id="ARBA00022490"/>
    </source>
</evidence>
<keyword evidence="9" id="KW-0961">Cell wall biogenesis/degradation</keyword>
<dbReference type="GO" id="GO:0051301">
    <property type="term" value="P:cell division"/>
    <property type="evidence" value="ECO:0007669"/>
    <property type="project" value="UniProtKB-KW"/>
</dbReference>
<dbReference type="PANTHER" id="PTHR43783:SF1">
    <property type="entry name" value="UDP-N-ACETYLGLUCOSAMINE 1-CARBOXYVINYLTRANSFERASE"/>
    <property type="match status" value="1"/>
</dbReference>
<evidence type="ECO:0000256" key="14">
    <source>
        <dbReference type="ARBA" id="ARBA00042842"/>
    </source>
</evidence>
<evidence type="ECO:0000256" key="10">
    <source>
        <dbReference type="ARBA" id="ARBA00038367"/>
    </source>
</evidence>
<dbReference type="GO" id="GO:0008360">
    <property type="term" value="P:regulation of cell shape"/>
    <property type="evidence" value="ECO:0007669"/>
    <property type="project" value="UniProtKB-KW"/>
</dbReference>
<comment type="catalytic activity">
    <reaction evidence="15">
        <text>phosphoenolpyruvate + UDP-N-acetyl-alpha-D-glucosamine = UDP-N-acetyl-3-O-(1-carboxyvinyl)-alpha-D-glucosamine + phosphate</text>
        <dbReference type="Rhea" id="RHEA:18681"/>
        <dbReference type="ChEBI" id="CHEBI:43474"/>
        <dbReference type="ChEBI" id="CHEBI:57705"/>
        <dbReference type="ChEBI" id="CHEBI:58702"/>
        <dbReference type="ChEBI" id="CHEBI:68483"/>
        <dbReference type="EC" id="2.5.1.7"/>
    </reaction>
</comment>
<dbReference type="SUPFAM" id="SSF55205">
    <property type="entry name" value="EPT/RTPC-like"/>
    <property type="match status" value="1"/>
</dbReference>
<dbReference type="AlphaFoldDB" id="A0A6J6UB05"/>
<name>A0A6J6UB05_9ZZZZ</name>
<evidence type="ECO:0000256" key="1">
    <source>
        <dbReference type="ARBA" id="ARBA00004496"/>
    </source>
</evidence>
<protein>
    <recommendedName>
        <fullName evidence="12">UDP-N-acetylglucosamine 1-carboxyvinyltransferase</fullName>
        <ecNumber evidence="11">2.5.1.7</ecNumber>
    </recommendedName>
    <alternativeName>
        <fullName evidence="13">Enoylpyruvate transferase</fullName>
    </alternativeName>
    <alternativeName>
        <fullName evidence="14">UDP-N-acetylglucosamine enolpyruvyl transferase</fullName>
    </alternativeName>
</protein>
<gene>
    <name evidence="17" type="ORF">UFOPK2786_01600</name>
</gene>
<dbReference type="InterPro" id="IPR001986">
    <property type="entry name" value="Enolpyruvate_Tfrase_dom"/>
</dbReference>
<dbReference type="Pfam" id="PF00275">
    <property type="entry name" value="EPSP_synthase"/>
    <property type="match status" value="1"/>
</dbReference>
<evidence type="ECO:0000256" key="4">
    <source>
        <dbReference type="ARBA" id="ARBA00022618"/>
    </source>
</evidence>
<dbReference type="InterPro" id="IPR036968">
    <property type="entry name" value="Enolpyruvate_Tfrase_sf"/>
</dbReference>
<dbReference type="GO" id="GO:0009252">
    <property type="term" value="P:peptidoglycan biosynthetic process"/>
    <property type="evidence" value="ECO:0007669"/>
    <property type="project" value="UniProtKB-KW"/>
</dbReference>
<dbReference type="GO" id="GO:0005737">
    <property type="term" value="C:cytoplasm"/>
    <property type="evidence" value="ECO:0007669"/>
    <property type="project" value="UniProtKB-SubCell"/>
</dbReference>
<evidence type="ECO:0000259" key="16">
    <source>
        <dbReference type="Pfam" id="PF00275"/>
    </source>
</evidence>
<evidence type="ECO:0000256" key="2">
    <source>
        <dbReference type="ARBA" id="ARBA00004752"/>
    </source>
</evidence>
<keyword evidence="3" id="KW-0963">Cytoplasm</keyword>
<proteinExistence type="inferred from homology"/>
<evidence type="ECO:0000256" key="15">
    <source>
        <dbReference type="ARBA" id="ARBA00047527"/>
    </source>
</evidence>
<reference evidence="17" key="1">
    <citation type="submission" date="2020-05" db="EMBL/GenBank/DDBJ databases">
        <authorList>
            <person name="Chiriac C."/>
            <person name="Salcher M."/>
            <person name="Ghai R."/>
            <person name="Kavagutti S V."/>
        </authorList>
    </citation>
    <scope>NUCLEOTIDE SEQUENCE</scope>
</reference>
<keyword evidence="8" id="KW-0131">Cell cycle</keyword>
<dbReference type="GO" id="GO:0008760">
    <property type="term" value="F:UDP-N-acetylglucosamine 1-carboxyvinyltransferase activity"/>
    <property type="evidence" value="ECO:0007669"/>
    <property type="project" value="UniProtKB-EC"/>
</dbReference>
<evidence type="ECO:0000256" key="8">
    <source>
        <dbReference type="ARBA" id="ARBA00023306"/>
    </source>
</evidence>
<organism evidence="17">
    <name type="scientific">freshwater metagenome</name>
    <dbReference type="NCBI Taxonomy" id="449393"/>
    <lineage>
        <taxon>unclassified sequences</taxon>
        <taxon>metagenomes</taxon>
        <taxon>ecological metagenomes</taxon>
    </lineage>
</organism>
<keyword evidence="7" id="KW-0573">Peptidoglycan synthesis</keyword>
<evidence type="ECO:0000256" key="11">
    <source>
        <dbReference type="ARBA" id="ARBA00039108"/>
    </source>
</evidence>
<evidence type="ECO:0000256" key="6">
    <source>
        <dbReference type="ARBA" id="ARBA00022960"/>
    </source>
</evidence>
<evidence type="ECO:0000256" key="5">
    <source>
        <dbReference type="ARBA" id="ARBA00022679"/>
    </source>
</evidence>
<dbReference type="Gene3D" id="3.65.10.10">
    <property type="entry name" value="Enolpyruvate transferase domain"/>
    <property type="match status" value="2"/>
</dbReference>
<keyword evidence="5" id="KW-0808">Transferase</keyword>
<feature type="domain" description="Enolpyruvate transferase" evidence="16">
    <location>
        <begin position="2"/>
        <end position="209"/>
    </location>
</feature>
<keyword evidence="6" id="KW-0133">Cell shape</keyword>
<dbReference type="GO" id="GO:0071555">
    <property type="term" value="P:cell wall organization"/>
    <property type="evidence" value="ECO:0007669"/>
    <property type="project" value="UniProtKB-KW"/>
</dbReference>
<dbReference type="InterPro" id="IPR013792">
    <property type="entry name" value="RNA3'P_cycl/enolpyr_Trfase_a/b"/>
</dbReference>
<evidence type="ECO:0000313" key="17">
    <source>
        <dbReference type="EMBL" id="CAB4756756.1"/>
    </source>
</evidence>
<keyword evidence="4" id="KW-0132">Cell division</keyword>
<dbReference type="EMBL" id="CAEZYW010000296">
    <property type="protein sequence ID" value="CAB4756756.1"/>
    <property type="molecule type" value="Genomic_DNA"/>
</dbReference>
<dbReference type="EC" id="2.5.1.7" evidence="11"/>
<dbReference type="PANTHER" id="PTHR43783">
    <property type="entry name" value="UDP-N-ACETYLGLUCOSAMINE 1-CARBOXYVINYLTRANSFERASE"/>
    <property type="match status" value="1"/>
</dbReference>
<accession>A0A6J6UB05</accession>
<evidence type="ECO:0000256" key="13">
    <source>
        <dbReference type="ARBA" id="ARBA00042443"/>
    </source>
</evidence>